<proteinExistence type="predicted"/>
<dbReference type="AlphaFoldDB" id="A0A915HKK2"/>
<dbReference type="Proteomes" id="UP000887565">
    <property type="component" value="Unplaced"/>
</dbReference>
<feature type="compositionally biased region" description="Basic and acidic residues" evidence="1">
    <location>
        <begin position="8"/>
        <end position="26"/>
    </location>
</feature>
<organism evidence="2 3">
    <name type="scientific">Romanomermis culicivorax</name>
    <name type="common">Nematode worm</name>
    <dbReference type="NCBI Taxonomy" id="13658"/>
    <lineage>
        <taxon>Eukaryota</taxon>
        <taxon>Metazoa</taxon>
        <taxon>Ecdysozoa</taxon>
        <taxon>Nematoda</taxon>
        <taxon>Enoplea</taxon>
        <taxon>Dorylaimia</taxon>
        <taxon>Mermithida</taxon>
        <taxon>Mermithoidea</taxon>
        <taxon>Mermithidae</taxon>
        <taxon>Romanomermis</taxon>
    </lineage>
</organism>
<evidence type="ECO:0000256" key="1">
    <source>
        <dbReference type="SAM" id="MobiDB-lite"/>
    </source>
</evidence>
<sequence>MVIPKKSMQHEKKFNGKAGEKNKQFTPTHWDEKIDGWVRGGDKWRKAMVASRAHCVSADFIIFVKLGIRPASTKWSDRWGPSTAVLL</sequence>
<name>A0A915HKK2_ROMCU</name>
<keyword evidence="2" id="KW-1185">Reference proteome</keyword>
<reference evidence="3" key="1">
    <citation type="submission" date="2022-11" db="UniProtKB">
        <authorList>
            <consortium name="WormBaseParasite"/>
        </authorList>
    </citation>
    <scope>IDENTIFICATION</scope>
</reference>
<evidence type="ECO:0000313" key="2">
    <source>
        <dbReference type="Proteomes" id="UP000887565"/>
    </source>
</evidence>
<protein>
    <submittedName>
        <fullName evidence="3">Uncharacterized protein</fullName>
    </submittedName>
</protein>
<accession>A0A915HKK2</accession>
<dbReference type="WBParaSite" id="nRc.2.0.1.t01867-RA">
    <property type="protein sequence ID" value="nRc.2.0.1.t01867-RA"/>
    <property type="gene ID" value="nRc.2.0.1.g01867"/>
</dbReference>
<evidence type="ECO:0000313" key="3">
    <source>
        <dbReference type="WBParaSite" id="nRc.2.0.1.t01867-RA"/>
    </source>
</evidence>
<feature type="region of interest" description="Disordered" evidence="1">
    <location>
        <begin position="1"/>
        <end position="26"/>
    </location>
</feature>